<feature type="region of interest" description="Disordered" evidence="1">
    <location>
        <begin position="233"/>
        <end position="254"/>
    </location>
</feature>
<organism evidence="3 4">
    <name type="scientific">Sediminicurvatus halobius</name>
    <dbReference type="NCBI Taxonomy" id="2182432"/>
    <lineage>
        <taxon>Bacteria</taxon>
        <taxon>Pseudomonadati</taxon>
        <taxon>Pseudomonadota</taxon>
        <taxon>Gammaproteobacteria</taxon>
        <taxon>Chromatiales</taxon>
        <taxon>Ectothiorhodospiraceae</taxon>
        <taxon>Sediminicurvatus</taxon>
    </lineage>
</organism>
<dbReference type="EMBL" id="QFFI01000012">
    <property type="protein sequence ID" value="PWG63260.1"/>
    <property type="molecule type" value="Genomic_DNA"/>
</dbReference>
<proteinExistence type="predicted"/>
<dbReference type="NCBIfam" id="TIGR03363">
    <property type="entry name" value="VI_chp_8"/>
    <property type="match status" value="1"/>
</dbReference>
<dbReference type="InterPro" id="IPR010657">
    <property type="entry name" value="ImpA_N"/>
</dbReference>
<dbReference type="PANTHER" id="PTHR37951:SF1">
    <property type="entry name" value="TYPE VI SECRETION SYSTEM COMPONENT TSSA1"/>
    <property type="match status" value="1"/>
</dbReference>
<keyword evidence="4" id="KW-1185">Reference proteome</keyword>
<comment type="caution">
    <text evidence="3">The sequence shown here is derived from an EMBL/GenBank/DDBJ whole genome shotgun (WGS) entry which is preliminary data.</text>
</comment>
<feature type="compositionally biased region" description="Low complexity" evidence="1">
    <location>
        <begin position="238"/>
        <end position="254"/>
    </location>
</feature>
<evidence type="ECO:0000313" key="4">
    <source>
        <dbReference type="Proteomes" id="UP000245474"/>
    </source>
</evidence>
<reference evidence="3 4" key="1">
    <citation type="submission" date="2018-05" db="EMBL/GenBank/DDBJ databases">
        <title>Spiribacter halobius sp. nov., a moderately halophilic bacterium isolated from marine solar saltern.</title>
        <authorList>
            <person name="Zheng W.-S."/>
            <person name="Lu D.-C."/>
            <person name="Du Z.-J."/>
        </authorList>
    </citation>
    <scope>NUCLEOTIDE SEQUENCE [LARGE SCALE GENOMIC DNA]</scope>
    <source>
        <strain evidence="3 4">E85</strain>
    </source>
</reference>
<gene>
    <name evidence="3" type="primary">tssA</name>
    <name evidence="3" type="ORF">DEM34_09295</name>
</gene>
<evidence type="ECO:0000259" key="2">
    <source>
        <dbReference type="Pfam" id="PF06812"/>
    </source>
</evidence>
<dbReference type="InterPro" id="IPR017740">
    <property type="entry name" value="TssA-like"/>
</dbReference>
<accession>A0A2U2N2C5</accession>
<dbReference type="Pfam" id="PF06812">
    <property type="entry name" value="ImpA_N"/>
    <property type="match status" value="1"/>
</dbReference>
<evidence type="ECO:0000256" key="1">
    <source>
        <dbReference type="SAM" id="MobiDB-lite"/>
    </source>
</evidence>
<dbReference type="OrthoDB" id="9771118at2"/>
<evidence type="ECO:0000313" key="3">
    <source>
        <dbReference type="EMBL" id="PWG63260.1"/>
    </source>
</evidence>
<name>A0A2U2N2C5_9GAMM</name>
<dbReference type="PANTHER" id="PTHR37951">
    <property type="entry name" value="CYTOPLASMIC PROTEIN-RELATED"/>
    <property type="match status" value="1"/>
</dbReference>
<feature type="domain" description="ImpA N-terminal" evidence="2">
    <location>
        <begin position="9"/>
        <end position="118"/>
    </location>
</feature>
<sequence length="336" mass="36308">MELERFVGEIPEHPPAGIDLDDSGELVQLDLLARWSDTENEPDWSALGEAAAGALERSRDLRALVYLAGALLNTEGVRSFCDALALLRRYLEEHWDEVYPRLDGEDAVERSSAVLNLVNYHRIIRPLRRAALVEDRAAGRFSLEDIQIAQGKVEPPADYDGEPPQEALVLAAFQAMDGAELEALDSALARAIPDLDAIGEIFTERAGATASPDLGRLRATLAEMHAYTSARLGERSDAGATPEPGSAGAAAAQELSAPVPAQGADGRTAIRSRQEAVHVLDRVIEYFRVNEPSSPVPLLLERAKHLVDLDFMGIIEDIAPDAVAQARAIRGKAGQE</sequence>
<dbReference type="Proteomes" id="UP000245474">
    <property type="component" value="Unassembled WGS sequence"/>
</dbReference>
<dbReference type="RefSeq" id="WP_109678530.1">
    <property type="nucleotide sequence ID" value="NZ_CP086615.1"/>
</dbReference>
<dbReference type="AlphaFoldDB" id="A0A2U2N2C5"/>
<protein>
    <submittedName>
        <fullName evidence="3">Type VI secretion system protein TssA</fullName>
    </submittedName>
</protein>